<dbReference type="CDD" id="cd12148">
    <property type="entry name" value="fungal_TF_MHR"/>
    <property type="match status" value="1"/>
</dbReference>
<dbReference type="GO" id="GO:0005634">
    <property type="term" value="C:nucleus"/>
    <property type="evidence" value="ECO:0007669"/>
    <property type="project" value="UniProtKB-SubCell"/>
</dbReference>
<dbReference type="InterPro" id="IPR001138">
    <property type="entry name" value="Zn2Cys6_DnaBD"/>
</dbReference>
<dbReference type="GO" id="GO:0008270">
    <property type="term" value="F:zinc ion binding"/>
    <property type="evidence" value="ECO:0007669"/>
    <property type="project" value="InterPro"/>
</dbReference>
<dbReference type="Gene3D" id="4.10.240.10">
    <property type="entry name" value="Zn(2)-C6 fungal-type DNA-binding domain"/>
    <property type="match status" value="1"/>
</dbReference>
<evidence type="ECO:0000313" key="11">
    <source>
        <dbReference type="RefSeq" id="XP_033464583.1"/>
    </source>
</evidence>
<evidence type="ECO:0000256" key="8">
    <source>
        <dbReference type="SAM" id="MobiDB-lite"/>
    </source>
</evidence>
<dbReference type="PROSITE" id="PS00463">
    <property type="entry name" value="ZN2_CY6_FUNGAL_1"/>
    <property type="match status" value="1"/>
</dbReference>
<comment type="subcellular location">
    <subcellularLocation>
        <location evidence="1">Nucleus</location>
    </subcellularLocation>
</comment>
<evidence type="ECO:0000256" key="1">
    <source>
        <dbReference type="ARBA" id="ARBA00004123"/>
    </source>
</evidence>
<dbReference type="OrthoDB" id="4132249at2759"/>
<dbReference type="GO" id="GO:0000981">
    <property type="term" value="F:DNA-binding transcription factor activity, RNA polymerase II-specific"/>
    <property type="evidence" value="ECO:0007669"/>
    <property type="project" value="InterPro"/>
</dbReference>
<reference evidence="11" key="2">
    <citation type="submission" date="2020-04" db="EMBL/GenBank/DDBJ databases">
        <authorList>
            <consortium name="NCBI Genome Project"/>
        </authorList>
    </citation>
    <scope>NUCLEOTIDE SEQUENCE</scope>
    <source>
        <strain evidence="11">CBS 342.82</strain>
    </source>
</reference>
<evidence type="ECO:0000313" key="10">
    <source>
        <dbReference type="Proteomes" id="UP000504637"/>
    </source>
</evidence>
<protein>
    <recommendedName>
        <fullName evidence="9">Zn(2)-C6 fungal-type domain-containing protein</fullName>
    </recommendedName>
</protein>
<dbReference type="PANTHER" id="PTHR31668">
    <property type="entry name" value="GLUCOSE TRANSPORT TRANSCRIPTION REGULATOR RGT1-RELATED-RELATED"/>
    <property type="match status" value="1"/>
</dbReference>
<organism evidence="11">
    <name type="scientific">Dissoconium aciculare CBS 342.82</name>
    <dbReference type="NCBI Taxonomy" id="1314786"/>
    <lineage>
        <taxon>Eukaryota</taxon>
        <taxon>Fungi</taxon>
        <taxon>Dikarya</taxon>
        <taxon>Ascomycota</taxon>
        <taxon>Pezizomycotina</taxon>
        <taxon>Dothideomycetes</taxon>
        <taxon>Dothideomycetidae</taxon>
        <taxon>Mycosphaerellales</taxon>
        <taxon>Dissoconiaceae</taxon>
        <taxon>Dissoconium</taxon>
    </lineage>
</organism>
<dbReference type="InterPro" id="IPR007219">
    <property type="entry name" value="XnlR_reg_dom"/>
</dbReference>
<gene>
    <name evidence="11" type="ORF">K489DRAFT_309645</name>
</gene>
<dbReference type="Pfam" id="PF00172">
    <property type="entry name" value="Zn_clus"/>
    <property type="match status" value="1"/>
</dbReference>
<feature type="compositionally biased region" description="Low complexity" evidence="8">
    <location>
        <begin position="1"/>
        <end position="14"/>
    </location>
</feature>
<evidence type="ECO:0000256" key="3">
    <source>
        <dbReference type="ARBA" id="ARBA00022833"/>
    </source>
</evidence>
<accession>A0A6J3MKQ3</accession>
<feature type="region of interest" description="Disordered" evidence="8">
    <location>
        <begin position="1"/>
        <end position="21"/>
    </location>
</feature>
<evidence type="ECO:0000256" key="6">
    <source>
        <dbReference type="ARBA" id="ARBA00023163"/>
    </source>
</evidence>
<keyword evidence="4" id="KW-0805">Transcription regulation</keyword>
<dbReference type="InterPro" id="IPR050797">
    <property type="entry name" value="Carb_Metab_Trans_Reg"/>
</dbReference>
<evidence type="ECO:0000256" key="4">
    <source>
        <dbReference type="ARBA" id="ARBA00023015"/>
    </source>
</evidence>
<keyword evidence="3" id="KW-0862">Zinc</keyword>
<name>A0A6J3MKQ3_9PEZI</name>
<dbReference type="SMART" id="SM00066">
    <property type="entry name" value="GAL4"/>
    <property type="match status" value="1"/>
</dbReference>
<dbReference type="CDD" id="cd00067">
    <property type="entry name" value="GAL4"/>
    <property type="match status" value="1"/>
</dbReference>
<dbReference type="PANTHER" id="PTHR31668:SF18">
    <property type="entry name" value="MALTOSE FERMENTATION REGULATORY PROTEIN MAL13-RELATED"/>
    <property type="match status" value="1"/>
</dbReference>
<keyword evidence="5" id="KW-0238">DNA-binding</keyword>
<keyword evidence="10" id="KW-1185">Reference proteome</keyword>
<reference evidence="11" key="1">
    <citation type="submission" date="2020-01" db="EMBL/GenBank/DDBJ databases">
        <authorList>
            <consortium name="DOE Joint Genome Institute"/>
            <person name="Haridas S."/>
            <person name="Albert R."/>
            <person name="Binder M."/>
            <person name="Bloem J."/>
            <person name="Labutti K."/>
            <person name="Salamov A."/>
            <person name="Andreopoulos B."/>
            <person name="Baker S.E."/>
            <person name="Barry K."/>
            <person name="Bills G."/>
            <person name="Bluhm B.H."/>
            <person name="Cannon C."/>
            <person name="Castanera R."/>
            <person name="Culley D.E."/>
            <person name="Daum C."/>
            <person name="Ezra D."/>
            <person name="Gonzalez J.B."/>
            <person name="Henrissat B."/>
            <person name="Kuo A."/>
            <person name="Liang C."/>
            <person name="Lipzen A."/>
            <person name="Lutzoni F."/>
            <person name="Magnuson J."/>
            <person name="Mondo S."/>
            <person name="Nolan M."/>
            <person name="Ohm R."/>
            <person name="Pangilinan J."/>
            <person name="Park H.-J."/>
            <person name="Ramirez L."/>
            <person name="Alfaro M."/>
            <person name="Sun H."/>
            <person name="Tritt A."/>
            <person name="Yoshinaga Y."/>
            <person name="Zwiers L.-H."/>
            <person name="Turgeon B.G."/>
            <person name="Goodwin S.B."/>
            <person name="Spatafora J.W."/>
            <person name="Crous P.W."/>
            <person name="Grigoriev I.V."/>
        </authorList>
    </citation>
    <scope>NUCLEOTIDE SEQUENCE</scope>
    <source>
        <strain evidence="11">CBS 342.82</strain>
    </source>
</reference>
<proteinExistence type="predicted"/>
<evidence type="ECO:0000256" key="5">
    <source>
        <dbReference type="ARBA" id="ARBA00023125"/>
    </source>
</evidence>
<dbReference type="PROSITE" id="PS50048">
    <property type="entry name" value="ZN2_CY6_FUNGAL_2"/>
    <property type="match status" value="1"/>
</dbReference>
<keyword evidence="7" id="KW-0539">Nucleus</keyword>
<dbReference type="InterPro" id="IPR036864">
    <property type="entry name" value="Zn2-C6_fun-type_DNA-bd_sf"/>
</dbReference>
<keyword evidence="2" id="KW-0479">Metal-binding</keyword>
<dbReference type="Proteomes" id="UP000504637">
    <property type="component" value="Unplaced"/>
</dbReference>
<dbReference type="SUPFAM" id="SSF57701">
    <property type="entry name" value="Zn2/Cys6 DNA-binding domain"/>
    <property type="match status" value="1"/>
</dbReference>
<keyword evidence="6" id="KW-0804">Transcription</keyword>
<evidence type="ECO:0000256" key="2">
    <source>
        <dbReference type="ARBA" id="ARBA00022723"/>
    </source>
</evidence>
<dbReference type="GO" id="GO:0006351">
    <property type="term" value="P:DNA-templated transcription"/>
    <property type="evidence" value="ECO:0007669"/>
    <property type="project" value="InterPro"/>
</dbReference>
<evidence type="ECO:0000256" key="7">
    <source>
        <dbReference type="ARBA" id="ARBA00023242"/>
    </source>
</evidence>
<dbReference type="Pfam" id="PF04082">
    <property type="entry name" value="Fungal_trans"/>
    <property type="match status" value="1"/>
</dbReference>
<dbReference type="AlphaFoldDB" id="A0A6J3MKQ3"/>
<sequence>MKSASSTRATAANSKKVRTDQDHDISLAGKVYKRACDCCRKRKVRCDGSEPCGPCHKASIRCAYLQPAKKKGPKGLRSAKVLHALRRIDSNISDSPTSPLSPRQPAFRDWSWSGTAVPSTLAPDANTVISTSTSQSHLQAANLMGEGANGLVSTASPQHPALQSRSMDIDRTWLLAQQNASVPSETDLGTLYPAPMARSRSKAYLFTADVFRPYVDLFFEHMFVIMPVLDRARLFNPWSESTERLTTVSYCLLCALSAATIVQLDDSIVHLPATHPETCSDALFVEECLRIRSTLDFIEDTTTTGVLTSFFLFSYYGNIERHTKAWHYLQESITMAENLNMDDERSYEQLDPAEAQWRRRLYWLLFITERAYAVQRRKHARLHTSIGMPAVFESDNPKLLHGLVKLADLFSAVDEAFVQAWRGSRRTSLCNENWLARTQKRLDATTTDVIPIGLTETQHLDIAITREWLHVLAWQMGVSNGLIWTEGEGSMRLDYPVELAKNVVEITSGATPLAIDSHGIGMEQKISDIAGCLADVLRCTGDMSSSFSNGKKYLTILLERLSNIRGKESRYLKPLLSRMDHALASEVISNTSLLEDDQLQAMLEADAPASPLVAYSNRLRPSIQKSIGMLRTLSMSGTICIPDLPILEDWTTQRIGSELYGRDNTSTLISGFRVQ</sequence>
<dbReference type="GeneID" id="54358447"/>
<dbReference type="GO" id="GO:0003677">
    <property type="term" value="F:DNA binding"/>
    <property type="evidence" value="ECO:0007669"/>
    <property type="project" value="UniProtKB-KW"/>
</dbReference>
<dbReference type="RefSeq" id="XP_033464583.1">
    <property type="nucleotide sequence ID" value="XM_033600647.1"/>
</dbReference>
<evidence type="ECO:0000259" key="9">
    <source>
        <dbReference type="PROSITE" id="PS50048"/>
    </source>
</evidence>
<reference evidence="11" key="3">
    <citation type="submission" date="2025-08" db="UniProtKB">
        <authorList>
            <consortium name="RefSeq"/>
        </authorList>
    </citation>
    <scope>IDENTIFICATION</scope>
    <source>
        <strain evidence="11">CBS 342.82</strain>
    </source>
</reference>
<feature type="domain" description="Zn(2)-C6 fungal-type" evidence="9">
    <location>
        <begin position="35"/>
        <end position="64"/>
    </location>
</feature>